<feature type="compositionally biased region" description="Polar residues" evidence="1">
    <location>
        <begin position="708"/>
        <end position="723"/>
    </location>
</feature>
<dbReference type="Gene3D" id="2.130.10.10">
    <property type="entry name" value="YVTN repeat-like/Quinoprotein amine dehydrogenase"/>
    <property type="match status" value="1"/>
</dbReference>
<proteinExistence type="predicted"/>
<dbReference type="InterPro" id="IPR015943">
    <property type="entry name" value="WD40/YVTN_repeat-like_dom_sf"/>
</dbReference>
<gene>
    <name evidence="2" type="ORF">PC110_g16935</name>
</gene>
<keyword evidence="3" id="KW-1185">Reference proteome</keyword>
<evidence type="ECO:0008006" key="4">
    <source>
        <dbReference type="Google" id="ProtNLM"/>
    </source>
</evidence>
<organism evidence="2 3">
    <name type="scientific">Phytophthora cactorum</name>
    <dbReference type="NCBI Taxonomy" id="29920"/>
    <lineage>
        <taxon>Eukaryota</taxon>
        <taxon>Sar</taxon>
        <taxon>Stramenopiles</taxon>
        <taxon>Oomycota</taxon>
        <taxon>Peronosporomycetes</taxon>
        <taxon>Peronosporales</taxon>
        <taxon>Peronosporaceae</taxon>
        <taxon>Phytophthora</taxon>
    </lineage>
</organism>
<reference evidence="2 3" key="1">
    <citation type="submission" date="2018-01" db="EMBL/GenBank/DDBJ databases">
        <title>Draft genome of the strawberry crown rot pathogen Phytophthora cactorum.</title>
        <authorList>
            <person name="Armitage A.D."/>
            <person name="Lysoe E."/>
            <person name="Nellist C.F."/>
            <person name="Harrison R.J."/>
            <person name="Brurberg M.B."/>
        </authorList>
    </citation>
    <scope>NUCLEOTIDE SEQUENCE [LARGE SCALE GENOMIC DNA]</scope>
    <source>
        <strain evidence="2 3">10300</strain>
    </source>
</reference>
<evidence type="ECO:0000256" key="1">
    <source>
        <dbReference type="SAM" id="MobiDB-lite"/>
    </source>
</evidence>
<dbReference type="AlphaFoldDB" id="A0A329RPK9"/>
<dbReference type="InterPro" id="IPR036322">
    <property type="entry name" value="WD40_repeat_dom_sf"/>
</dbReference>
<dbReference type="EMBL" id="MJFZ01000628">
    <property type="protein sequence ID" value="RAW26663.1"/>
    <property type="molecule type" value="Genomic_DNA"/>
</dbReference>
<protein>
    <recommendedName>
        <fullName evidence="4">WD40-repeat-containing domain</fullName>
    </recommendedName>
</protein>
<evidence type="ECO:0000313" key="2">
    <source>
        <dbReference type="EMBL" id="RAW26663.1"/>
    </source>
</evidence>
<name>A0A329RPK9_9STRA</name>
<feature type="region of interest" description="Disordered" evidence="1">
    <location>
        <begin position="695"/>
        <end position="728"/>
    </location>
</feature>
<comment type="caution">
    <text evidence="2">The sequence shown here is derived from an EMBL/GenBank/DDBJ whole genome shotgun (WGS) entry which is preliminary data.</text>
</comment>
<dbReference type="SUPFAM" id="SSF50978">
    <property type="entry name" value="WD40 repeat-like"/>
    <property type="match status" value="1"/>
</dbReference>
<dbReference type="Proteomes" id="UP000251314">
    <property type="component" value="Unassembled WGS sequence"/>
</dbReference>
<accession>A0A329RPK9</accession>
<evidence type="ECO:0000313" key="3">
    <source>
        <dbReference type="Proteomes" id="UP000251314"/>
    </source>
</evidence>
<dbReference type="OrthoDB" id="547231at2759"/>
<sequence>MGERHARLQSLREQIRAICVHDQAQWDATWKVLGDLIHSRRVVIPPSVFFDVLEANNVVFGRSDARLLLSQFQEPNGAVVATKFLRWIALNAPADHMDPDLQFAQLPQPHRRIKKILDYDIFDGAWETIKLESTRYKSESASEGAINSSRSSRSESNHNQLICNDYHVAKSRSCEPSWRFPLENDDQKVVGLASHCLVPIVVAAISSGTAPTLRIVSTSDEDAKVFGDFPTTFPLDPVAAGTADSITKTHVSVKQLSALQLASDGSCGLAVHLVETTSTELVNADPSADVQPPTSTTRECVNIYAIRTADNAEVSCQLFAVITSPQSPEPSISSIVLSPDSKVLAVTSVSSAIVDLYFINPDVEAEHQPITLISPVFQVDLESTRSPFTEDECEPTVHFLVAPCTSRPQTRVVPETYAFAVCYELKLMKFVLPSTDHTSTSSSSPELLAPVKAWEHLAKITASAHDLTTQYVAVGCQDGSIVVWDVLRDVDYAFLSSQDNASGEISSVILYQAEHVVALSKAQQRLYFFDVREHGKPVLTRVVSPPSKPSWTSSMTSLALTAADVPLALVQYSSGISLFYDVRTAEAIGSFRHGSAQNFSSTSLVGNQEVLAAVAGPPDAQVNVYSWRDILLVYFPYFTETLEQRQQELTSSNMRKLLSSDATAGPLAPAPSSITTQCTSIDLLETMFLRLAGELPSPQRPEKPTAASPLQSPVGQNSTSFVSLPSPDPYDEPVDTSVMLQPLVPDHNTFFEQYYRESLDPLVIADKEARLHRKRRELLKVMAAGGAW</sequence>
<dbReference type="VEuPathDB" id="FungiDB:PC110_g16935"/>